<dbReference type="Pfam" id="PF01938">
    <property type="entry name" value="TRAM"/>
    <property type="match status" value="1"/>
</dbReference>
<dbReference type="PROSITE" id="PS50926">
    <property type="entry name" value="TRAM"/>
    <property type="match status" value="1"/>
</dbReference>
<dbReference type="GO" id="GO:0070475">
    <property type="term" value="P:rRNA base methylation"/>
    <property type="evidence" value="ECO:0007669"/>
    <property type="project" value="TreeGrafter"/>
</dbReference>
<dbReference type="GO" id="GO:0070041">
    <property type="term" value="F:rRNA (uridine-C5-)-methyltransferase activity"/>
    <property type="evidence" value="ECO:0007669"/>
    <property type="project" value="TreeGrafter"/>
</dbReference>
<feature type="active site" description="Nucleophile" evidence="4">
    <location>
        <position position="355"/>
    </location>
</feature>
<name>A0A6J4LBW2_9ACTN</name>
<dbReference type="PANTHER" id="PTHR11061:SF30">
    <property type="entry name" value="TRNA (URACIL(54)-C(5))-METHYLTRANSFERASE"/>
    <property type="match status" value="1"/>
</dbReference>
<evidence type="ECO:0000256" key="1">
    <source>
        <dbReference type="ARBA" id="ARBA00022603"/>
    </source>
</evidence>
<dbReference type="SUPFAM" id="SSF53335">
    <property type="entry name" value="S-adenosyl-L-methionine-dependent methyltransferases"/>
    <property type="match status" value="1"/>
</dbReference>
<keyword evidence="3 4" id="KW-0949">S-adenosyl-L-methionine</keyword>
<evidence type="ECO:0000256" key="5">
    <source>
        <dbReference type="SAM" id="MobiDB-lite"/>
    </source>
</evidence>
<feature type="binding site" evidence="4">
    <location>
        <position position="284"/>
    </location>
    <ligand>
        <name>S-adenosyl-L-methionine</name>
        <dbReference type="ChEBI" id="CHEBI:59789"/>
    </ligand>
</feature>
<evidence type="ECO:0000259" key="6">
    <source>
        <dbReference type="PROSITE" id="PS50926"/>
    </source>
</evidence>
<keyword evidence="2 4" id="KW-0808">Transferase</keyword>
<dbReference type="InterPro" id="IPR030391">
    <property type="entry name" value="MeTrfase_TrmA_CS"/>
</dbReference>
<dbReference type="PROSITE" id="PS51687">
    <property type="entry name" value="SAM_MT_RNA_M5U"/>
    <property type="match status" value="1"/>
</dbReference>
<feature type="region of interest" description="Disordered" evidence="5">
    <location>
        <begin position="1"/>
        <end position="27"/>
    </location>
</feature>
<dbReference type="Gene3D" id="2.40.50.140">
    <property type="entry name" value="Nucleic acid-binding proteins"/>
    <property type="match status" value="1"/>
</dbReference>
<feature type="domain" description="TRAM" evidence="6">
    <location>
        <begin position="26"/>
        <end position="93"/>
    </location>
</feature>
<dbReference type="EMBL" id="CADCUF010000108">
    <property type="protein sequence ID" value="CAA9329089.1"/>
    <property type="molecule type" value="Genomic_DNA"/>
</dbReference>
<dbReference type="InterPro" id="IPR002792">
    <property type="entry name" value="TRAM_dom"/>
</dbReference>
<dbReference type="CDD" id="cd02440">
    <property type="entry name" value="AdoMet_MTases"/>
    <property type="match status" value="1"/>
</dbReference>
<reference evidence="7" key="1">
    <citation type="submission" date="2020-02" db="EMBL/GenBank/DDBJ databases">
        <authorList>
            <person name="Meier V. D."/>
        </authorList>
    </citation>
    <scope>NUCLEOTIDE SEQUENCE</scope>
    <source>
        <strain evidence="7">AVDCRST_MAG24</strain>
    </source>
</reference>
<dbReference type="PROSITE" id="PS01231">
    <property type="entry name" value="TRMA_2"/>
    <property type="match status" value="1"/>
</dbReference>
<keyword evidence="1 4" id="KW-0489">Methyltransferase</keyword>
<organism evidence="7">
    <name type="scientific">uncultured Nocardioidaceae bacterium</name>
    <dbReference type="NCBI Taxonomy" id="253824"/>
    <lineage>
        <taxon>Bacteria</taxon>
        <taxon>Bacillati</taxon>
        <taxon>Actinomycetota</taxon>
        <taxon>Actinomycetes</taxon>
        <taxon>Propionibacteriales</taxon>
        <taxon>Nocardioidaceae</taxon>
        <taxon>environmental samples</taxon>
    </lineage>
</organism>
<dbReference type="AlphaFoldDB" id="A0A6J4LBW2"/>
<evidence type="ECO:0000256" key="3">
    <source>
        <dbReference type="ARBA" id="ARBA00022691"/>
    </source>
</evidence>
<evidence type="ECO:0000256" key="2">
    <source>
        <dbReference type="ARBA" id="ARBA00022679"/>
    </source>
</evidence>
<evidence type="ECO:0000313" key="7">
    <source>
        <dbReference type="EMBL" id="CAA9329089.1"/>
    </source>
</evidence>
<protein>
    <submittedName>
        <fullName evidence="7">RNA methyltransferase, TrmA family</fullName>
    </submittedName>
</protein>
<dbReference type="Gene3D" id="3.40.50.150">
    <property type="entry name" value="Vaccinia Virus protein VP39"/>
    <property type="match status" value="2"/>
</dbReference>
<proteinExistence type="inferred from homology"/>
<dbReference type="PANTHER" id="PTHR11061">
    <property type="entry name" value="RNA M5U METHYLTRANSFERASE"/>
    <property type="match status" value="1"/>
</dbReference>
<accession>A0A6J4LBW2</accession>
<feature type="binding site" evidence="4">
    <location>
        <position position="231"/>
    </location>
    <ligand>
        <name>S-adenosyl-L-methionine</name>
        <dbReference type="ChEBI" id="CHEBI:59789"/>
    </ligand>
</feature>
<comment type="similarity">
    <text evidence="4">Belongs to the class I-like SAM-binding methyltransferase superfamily. RNA M5U methyltransferase family.</text>
</comment>
<dbReference type="InterPro" id="IPR010280">
    <property type="entry name" value="U5_MeTrfase_fam"/>
</dbReference>
<dbReference type="InterPro" id="IPR012340">
    <property type="entry name" value="NA-bd_OB-fold"/>
</dbReference>
<evidence type="ECO:0000256" key="4">
    <source>
        <dbReference type="PROSITE-ProRule" id="PRU01024"/>
    </source>
</evidence>
<feature type="binding site" evidence="4">
    <location>
        <position position="328"/>
    </location>
    <ligand>
        <name>S-adenosyl-L-methionine</name>
        <dbReference type="ChEBI" id="CHEBI:59789"/>
    </ligand>
</feature>
<dbReference type="InterPro" id="IPR029063">
    <property type="entry name" value="SAM-dependent_MTases_sf"/>
</dbReference>
<dbReference type="SUPFAM" id="SSF50249">
    <property type="entry name" value="Nucleic acid-binding proteins"/>
    <property type="match status" value="1"/>
</dbReference>
<gene>
    <name evidence="7" type="ORF">AVDCRST_MAG24-715</name>
</gene>
<feature type="binding site" evidence="4">
    <location>
        <position position="260"/>
    </location>
    <ligand>
        <name>S-adenosyl-L-methionine</name>
        <dbReference type="ChEBI" id="CHEBI:59789"/>
    </ligand>
</feature>
<sequence length="400" mass="42646">MSRPARPTRPARPGRRGRPPVRRDGPTLVGQRYDVEVGPVAHGGHCVARLPADLPVVGGSVVFVRHALPGERVTVEVTEGAPGDRFLRGDAVDVQEPSPDRVVPPCPYAGPGRCGGCDFQHVDLDAQRRLKADVVAEQLRRLAGLDREVVVEPVPGDDDGLGWRTRMRFATTPDGRLGLRAARSRRVVPVDRCLIAADGAVTLVEGESAPQPVVEDVLGQRFTVARDGFWQAHRGAPATLVEAVLEAARPEPGDVVLELYSGVGLFTAFLADAVGAGGRVVAVEGSRTAVEHARANLADRPWAEVHAGSVDGLLERTPVARADVVVLDPPREGARRAVLEGVIARGPRTVVLVACDPASFARDTALLAGAGYRLDGLRAFDLFPMTQHVEVVGRFVPPRD</sequence>
<dbReference type="Pfam" id="PF01135">
    <property type="entry name" value="PCMT"/>
    <property type="match status" value="1"/>
</dbReference>